<evidence type="ECO:0000256" key="1">
    <source>
        <dbReference type="SAM" id="MobiDB-lite"/>
    </source>
</evidence>
<dbReference type="Proteomes" id="UP001642482">
    <property type="component" value="Unassembled WGS sequence"/>
</dbReference>
<organism evidence="3 4">
    <name type="scientific">Sporothrix eucalyptigena</name>
    <dbReference type="NCBI Taxonomy" id="1812306"/>
    <lineage>
        <taxon>Eukaryota</taxon>
        <taxon>Fungi</taxon>
        <taxon>Dikarya</taxon>
        <taxon>Ascomycota</taxon>
        <taxon>Pezizomycotina</taxon>
        <taxon>Sordariomycetes</taxon>
        <taxon>Sordariomycetidae</taxon>
        <taxon>Ophiostomatales</taxon>
        <taxon>Ophiostomataceae</taxon>
        <taxon>Sporothrix</taxon>
    </lineage>
</organism>
<sequence length="178" mass="18479">MLLVHLLCWATATVLAIPPPVGSDGSTTAASRLPHPPHGMLPLPAGVSSSSSTARTGAITLSPAPTTSVQLPHFQECTTTLKLDLLQDIHLGNHTKTVHTTTVTSTKLYDCHGCRFLEIQNIGGVGPVLHFTTTVTDTATPAVETDYVCSKSSSNSALETAVPPTTQSPSPPPALPTP</sequence>
<feature type="compositionally biased region" description="Pro residues" evidence="1">
    <location>
        <begin position="169"/>
        <end position="178"/>
    </location>
</feature>
<evidence type="ECO:0000313" key="4">
    <source>
        <dbReference type="Proteomes" id="UP001642482"/>
    </source>
</evidence>
<gene>
    <name evidence="3" type="ORF">SEUCBS140593_002813</name>
</gene>
<keyword evidence="4" id="KW-1185">Reference proteome</keyword>
<evidence type="ECO:0000256" key="2">
    <source>
        <dbReference type="SAM" id="SignalP"/>
    </source>
</evidence>
<comment type="caution">
    <text evidence="3">The sequence shown here is derived from an EMBL/GenBank/DDBJ whole genome shotgun (WGS) entry which is preliminary data.</text>
</comment>
<feature type="signal peptide" evidence="2">
    <location>
        <begin position="1"/>
        <end position="16"/>
    </location>
</feature>
<feature type="region of interest" description="Disordered" evidence="1">
    <location>
        <begin position="154"/>
        <end position="178"/>
    </location>
</feature>
<accession>A0ABP0B9S6</accession>
<protein>
    <submittedName>
        <fullName evidence="3">Uncharacterized protein</fullName>
    </submittedName>
</protein>
<evidence type="ECO:0000313" key="3">
    <source>
        <dbReference type="EMBL" id="CAK7216271.1"/>
    </source>
</evidence>
<dbReference type="EMBL" id="CAWUHD010000020">
    <property type="protein sequence ID" value="CAK7216271.1"/>
    <property type="molecule type" value="Genomic_DNA"/>
</dbReference>
<keyword evidence="2" id="KW-0732">Signal</keyword>
<feature type="chain" id="PRO_5045984078" evidence="2">
    <location>
        <begin position="17"/>
        <end position="178"/>
    </location>
</feature>
<reference evidence="3 4" key="1">
    <citation type="submission" date="2024-01" db="EMBL/GenBank/DDBJ databases">
        <authorList>
            <person name="Allen C."/>
            <person name="Tagirdzhanova G."/>
        </authorList>
    </citation>
    <scope>NUCLEOTIDE SEQUENCE [LARGE SCALE GENOMIC DNA]</scope>
</reference>
<proteinExistence type="predicted"/>
<name>A0ABP0B9S6_9PEZI</name>